<evidence type="ECO:0000256" key="4">
    <source>
        <dbReference type="ARBA" id="ARBA00023002"/>
    </source>
</evidence>
<evidence type="ECO:0000313" key="8">
    <source>
        <dbReference type="Proteomes" id="UP001433268"/>
    </source>
</evidence>
<keyword evidence="3" id="KW-0274">FAD</keyword>
<dbReference type="Gene3D" id="3.40.462.20">
    <property type="match status" value="1"/>
</dbReference>
<dbReference type="GeneID" id="92037587"/>
<dbReference type="EMBL" id="JAQQWN010000002">
    <property type="protein sequence ID" value="KAK8093527.1"/>
    <property type="molecule type" value="Genomic_DNA"/>
</dbReference>
<feature type="signal peptide" evidence="5">
    <location>
        <begin position="1"/>
        <end position="19"/>
    </location>
</feature>
<keyword evidence="8" id="KW-1185">Reference proteome</keyword>
<evidence type="ECO:0000256" key="3">
    <source>
        <dbReference type="ARBA" id="ARBA00022827"/>
    </source>
</evidence>
<gene>
    <name evidence="7" type="ORF">PG997_000212</name>
</gene>
<protein>
    <recommendedName>
        <fullName evidence="6">FAD-binding PCMH-type domain-containing protein</fullName>
    </recommendedName>
</protein>
<sequence>MSLHSMLFSSLAIGAQSQAFELANFNVTDALVQQGVNLSALPELAPLADRSSDFACHIACDSLQTLYGADAVDYDDEPSYTSFTGAYWSTIPAEVKPSCIFRPSTPASVSVLVLIARLSQCPFAVKSGGHSAFAGGASIEGGVTVSLENLREVRLAADRETVAVQPGNTWSRVLSKLNDTGAGLTYGLVCDNVASFDVSTYTEAYLVALFPEKYVLGVVTASGVVVNASPTQFPDLYWALRGGGNNFGIVVSFNMMTRPLPNDLLFGGTRVFAEANFPQVAKAYIDMSLNSAQDPKAGGWVVWLSVGGQRLALTELWYAAPLAAGADAPLLSAFYDIEAVSDSTKTRGHAEYVRDGHSFYGQRQVYYVLSVKLAAHPEFAARTVDVFWDAVGGALGGVKGVLPLLIWQHVTEASLKASKRNGGIPWGLIRLAGLYLSCSWRLVYKTMSDIMKQIKQESRDLGIENDWVYMNYASQYQDVIASYGAENKERLKRVAEMYDPRGVFQTLQPGYFKLDRAAKPDARYFSH</sequence>
<comment type="similarity">
    <text evidence="1">Belongs to the oxygen-dependent FAD-linked oxidoreductase family.</text>
</comment>
<comment type="caution">
    <text evidence="7">The sequence shown here is derived from an EMBL/GenBank/DDBJ whole genome shotgun (WGS) entry which is preliminary data.</text>
</comment>
<evidence type="ECO:0000259" key="6">
    <source>
        <dbReference type="PROSITE" id="PS51387"/>
    </source>
</evidence>
<evidence type="ECO:0000256" key="2">
    <source>
        <dbReference type="ARBA" id="ARBA00022630"/>
    </source>
</evidence>
<dbReference type="InterPro" id="IPR006094">
    <property type="entry name" value="Oxid_FAD_bind_N"/>
</dbReference>
<dbReference type="Gene3D" id="3.30.465.10">
    <property type="match status" value="2"/>
</dbReference>
<organism evidence="7 8">
    <name type="scientific">Apiospora hydei</name>
    <dbReference type="NCBI Taxonomy" id="1337664"/>
    <lineage>
        <taxon>Eukaryota</taxon>
        <taxon>Fungi</taxon>
        <taxon>Dikarya</taxon>
        <taxon>Ascomycota</taxon>
        <taxon>Pezizomycotina</taxon>
        <taxon>Sordariomycetes</taxon>
        <taxon>Xylariomycetidae</taxon>
        <taxon>Amphisphaeriales</taxon>
        <taxon>Apiosporaceae</taxon>
        <taxon>Apiospora</taxon>
    </lineage>
</organism>
<dbReference type="Proteomes" id="UP001433268">
    <property type="component" value="Unassembled WGS sequence"/>
</dbReference>
<dbReference type="Pfam" id="PF01565">
    <property type="entry name" value="FAD_binding_4"/>
    <property type="match status" value="1"/>
</dbReference>
<proteinExistence type="inferred from homology"/>
<dbReference type="SUPFAM" id="SSF56176">
    <property type="entry name" value="FAD-binding/transporter-associated domain-like"/>
    <property type="match status" value="1"/>
</dbReference>
<dbReference type="InterPro" id="IPR016166">
    <property type="entry name" value="FAD-bd_PCMH"/>
</dbReference>
<dbReference type="RefSeq" id="XP_066674300.1">
    <property type="nucleotide sequence ID" value="XM_066804527.1"/>
</dbReference>
<name>A0ABR1XAC6_9PEZI</name>
<dbReference type="PROSITE" id="PS51387">
    <property type="entry name" value="FAD_PCMH"/>
    <property type="match status" value="1"/>
</dbReference>
<evidence type="ECO:0000256" key="1">
    <source>
        <dbReference type="ARBA" id="ARBA00005466"/>
    </source>
</evidence>
<reference evidence="7 8" key="1">
    <citation type="submission" date="2023-01" db="EMBL/GenBank/DDBJ databases">
        <title>Analysis of 21 Apiospora genomes using comparative genomics revels a genus with tremendous synthesis potential of carbohydrate active enzymes and secondary metabolites.</title>
        <authorList>
            <person name="Sorensen T."/>
        </authorList>
    </citation>
    <scope>NUCLEOTIDE SEQUENCE [LARGE SCALE GENOMIC DNA]</scope>
    <source>
        <strain evidence="7 8">CBS 114990</strain>
    </source>
</reference>
<keyword evidence="4" id="KW-0560">Oxidoreductase</keyword>
<dbReference type="PANTHER" id="PTHR42973">
    <property type="entry name" value="BINDING OXIDOREDUCTASE, PUTATIVE (AFU_ORTHOLOGUE AFUA_1G17690)-RELATED"/>
    <property type="match status" value="1"/>
</dbReference>
<evidence type="ECO:0000313" key="7">
    <source>
        <dbReference type="EMBL" id="KAK8093527.1"/>
    </source>
</evidence>
<dbReference type="PANTHER" id="PTHR42973:SF34">
    <property type="entry name" value="FAD BINDING DOMAIN PROTEIN (AFU_ORTHOLOGUE AFUA_3G02770)"/>
    <property type="match status" value="1"/>
</dbReference>
<keyword evidence="2" id="KW-0285">Flavoprotein</keyword>
<evidence type="ECO:0000256" key="5">
    <source>
        <dbReference type="SAM" id="SignalP"/>
    </source>
</evidence>
<dbReference type="InterPro" id="IPR016169">
    <property type="entry name" value="FAD-bd_PCMH_sub2"/>
</dbReference>
<feature type="domain" description="FAD-binding PCMH-type" evidence="6">
    <location>
        <begin position="93"/>
        <end position="260"/>
    </location>
</feature>
<dbReference type="InterPro" id="IPR050416">
    <property type="entry name" value="FAD-linked_Oxidoreductase"/>
</dbReference>
<keyword evidence="5" id="KW-0732">Signal</keyword>
<dbReference type="InterPro" id="IPR036318">
    <property type="entry name" value="FAD-bd_PCMH-like_sf"/>
</dbReference>
<accession>A0ABR1XAC6</accession>
<feature type="chain" id="PRO_5047246793" description="FAD-binding PCMH-type domain-containing protein" evidence="5">
    <location>
        <begin position="20"/>
        <end position="527"/>
    </location>
</feature>